<evidence type="ECO:0000313" key="1">
    <source>
        <dbReference type="Proteomes" id="UP000887569"/>
    </source>
</evidence>
<dbReference type="AlphaFoldDB" id="A0A915A6Z1"/>
<dbReference type="WBParaSite" id="PgR002_g119_t02">
    <property type="protein sequence ID" value="PgR002_g119_t02"/>
    <property type="gene ID" value="PgR002_g119"/>
</dbReference>
<keyword evidence="1" id="KW-1185">Reference proteome</keyword>
<dbReference type="Proteomes" id="UP000887569">
    <property type="component" value="Unplaced"/>
</dbReference>
<sequence>GIVHTVICLMREALLKSASVVYSKPSVDIIRVYNLEAAQFAIIDRVFLKFHKLGGNLFVLIARSSSRISFA</sequence>
<name>A0A915A6Z1_PARUN</name>
<accession>A0A915A6Z1</accession>
<organism evidence="1 2">
    <name type="scientific">Parascaris univalens</name>
    <name type="common">Nematode worm</name>
    <dbReference type="NCBI Taxonomy" id="6257"/>
    <lineage>
        <taxon>Eukaryota</taxon>
        <taxon>Metazoa</taxon>
        <taxon>Ecdysozoa</taxon>
        <taxon>Nematoda</taxon>
        <taxon>Chromadorea</taxon>
        <taxon>Rhabditida</taxon>
        <taxon>Spirurina</taxon>
        <taxon>Ascaridomorpha</taxon>
        <taxon>Ascaridoidea</taxon>
        <taxon>Ascarididae</taxon>
        <taxon>Parascaris</taxon>
    </lineage>
</organism>
<protein>
    <submittedName>
        <fullName evidence="2">Uncharacterized protein</fullName>
    </submittedName>
</protein>
<evidence type="ECO:0000313" key="2">
    <source>
        <dbReference type="WBParaSite" id="PgR002_g119_t02"/>
    </source>
</evidence>
<proteinExistence type="predicted"/>
<reference evidence="2" key="1">
    <citation type="submission" date="2022-11" db="UniProtKB">
        <authorList>
            <consortium name="WormBaseParasite"/>
        </authorList>
    </citation>
    <scope>IDENTIFICATION</scope>
</reference>